<feature type="domain" description="N-acetyltransferase" evidence="3">
    <location>
        <begin position="7"/>
        <end position="149"/>
    </location>
</feature>
<evidence type="ECO:0000313" key="5">
    <source>
        <dbReference type="Proteomes" id="UP001500279"/>
    </source>
</evidence>
<dbReference type="PROSITE" id="PS51186">
    <property type="entry name" value="GNAT"/>
    <property type="match status" value="1"/>
</dbReference>
<dbReference type="InterPro" id="IPR016181">
    <property type="entry name" value="Acyl_CoA_acyltransferase"/>
</dbReference>
<dbReference type="Gene3D" id="3.50.50.60">
    <property type="entry name" value="FAD/NAD(P)-binding domain"/>
    <property type="match status" value="1"/>
</dbReference>
<accession>A0ABN1K2N7</accession>
<evidence type="ECO:0000313" key="4">
    <source>
        <dbReference type="EMBL" id="GAA0753142.1"/>
    </source>
</evidence>
<keyword evidence="1" id="KW-0560">Oxidoreductase</keyword>
<evidence type="ECO:0000256" key="2">
    <source>
        <dbReference type="SAM" id="MobiDB-lite"/>
    </source>
</evidence>
<gene>
    <name evidence="4" type="ORF">GCM10009107_27900</name>
</gene>
<dbReference type="InterPro" id="IPR036188">
    <property type="entry name" value="FAD/NAD-bd_sf"/>
</dbReference>
<dbReference type="SUPFAM" id="SSF51905">
    <property type="entry name" value="FAD/NAD(P)-binding domain"/>
    <property type="match status" value="1"/>
</dbReference>
<dbReference type="EMBL" id="BAAAEW010000016">
    <property type="protein sequence ID" value="GAA0753142.1"/>
    <property type="molecule type" value="Genomic_DNA"/>
</dbReference>
<proteinExistence type="predicted"/>
<dbReference type="NCBIfam" id="NF040501">
    <property type="entry name" value="resist_ArsN2"/>
    <property type="match status" value="1"/>
</dbReference>
<name>A0ABN1K2N7_9BURK</name>
<reference evidence="4 5" key="1">
    <citation type="journal article" date="2019" name="Int. J. Syst. Evol. Microbiol.">
        <title>The Global Catalogue of Microorganisms (GCM) 10K type strain sequencing project: providing services to taxonomists for standard genome sequencing and annotation.</title>
        <authorList>
            <consortium name="The Broad Institute Genomics Platform"/>
            <consortium name="The Broad Institute Genome Sequencing Center for Infectious Disease"/>
            <person name="Wu L."/>
            <person name="Ma J."/>
        </authorList>
    </citation>
    <scope>NUCLEOTIDE SEQUENCE [LARGE SCALE GENOMIC DNA]</scope>
    <source>
        <strain evidence="4 5">JCM 15503</strain>
    </source>
</reference>
<dbReference type="Gene3D" id="3.40.630.30">
    <property type="match status" value="1"/>
</dbReference>
<dbReference type="PRINTS" id="PR00368">
    <property type="entry name" value="FADPNR"/>
</dbReference>
<dbReference type="CDD" id="cd04301">
    <property type="entry name" value="NAT_SF"/>
    <property type="match status" value="1"/>
</dbReference>
<dbReference type="Pfam" id="PF13738">
    <property type="entry name" value="Pyr_redox_3"/>
    <property type="match status" value="1"/>
</dbReference>
<organism evidence="4 5">
    <name type="scientific">Ideonella azotifigens</name>
    <dbReference type="NCBI Taxonomy" id="513160"/>
    <lineage>
        <taxon>Bacteria</taxon>
        <taxon>Pseudomonadati</taxon>
        <taxon>Pseudomonadota</taxon>
        <taxon>Betaproteobacteria</taxon>
        <taxon>Burkholderiales</taxon>
        <taxon>Sphaerotilaceae</taxon>
        <taxon>Ideonella</taxon>
    </lineage>
</organism>
<dbReference type="PANTHER" id="PTHR43539">
    <property type="entry name" value="FLAVIN-BINDING MONOOXYGENASE-LIKE PROTEIN (AFU_ORTHOLOGUE AFUA_4G09220)"/>
    <property type="match status" value="1"/>
</dbReference>
<dbReference type="Proteomes" id="UP001500279">
    <property type="component" value="Unassembled WGS sequence"/>
</dbReference>
<evidence type="ECO:0000256" key="1">
    <source>
        <dbReference type="ARBA" id="ARBA00023002"/>
    </source>
</evidence>
<evidence type="ECO:0000259" key="3">
    <source>
        <dbReference type="PROSITE" id="PS51186"/>
    </source>
</evidence>
<protein>
    <recommendedName>
        <fullName evidence="3">N-acetyltransferase domain-containing protein</fullName>
    </recommendedName>
</protein>
<sequence length="654" mass="67682">MLLTSPILLRQATAADWPAVEALLLANKLPLDGARDHLGTCLLATANGEVIGCAGAEVYGHVALMRSVAVAPGLQQQGIGRQLVERLILEARSRGIGTLYLLTVTAPEYFAAFGFKRSKLDQAPAALKASQELQGACPACAAFMSLPLQAQATKPALLDGLPVAVLGAGPVGLAAVARLQERGLRVVVLEAGDRVGQNLLAHGHVRLFSPWRFNVDEAVARALAATGWQAPAPAGLPLSREVVEQVLQPFAALPQVQAALQLGTRVTAISREGFDKVRSDGRAQAPFVIHALRSGQAVQFRARAVIDATGTWATPNPLGGNGLAADGEGEASGQIFYGIPDVLGRDRTRYEGKRTLVVGAGHSAANALLDLAALAKASPTTRLAWAVRSTVPQRVYGGGVADALPARGELGAALRRLRESGVLAFHSGVRITAIRRAGAQLTVEGLDLQQQPVRIEGLDEIVCATGQRPDLNITRELRLQLDPWLESTQALGPLIDPNLHSCGTVRPHGHRELAHPEADFYTVGVKSYGRAPTFLMATGFEQVRSVVAAIASDLPAADRVELDLPETGVCSSDFGVKSGAALSGGCCGPAPVASPSIALAAAVTPTASMTLTTPAAPIAPTKGCASSGCGPKPEPAAASATAPAGAPSARRCCG</sequence>
<comment type="caution">
    <text evidence="4">The sequence shown here is derived from an EMBL/GenBank/DDBJ whole genome shotgun (WGS) entry which is preliminary data.</text>
</comment>
<dbReference type="InterPro" id="IPR050982">
    <property type="entry name" value="Auxin_biosynth/cation_transpt"/>
</dbReference>
<keyword evidence="5" id="KW-1185">Reference proteome</keyword>
<dbReference type="PANTHER" id="PTHR43539:SF78">
    <property type="entry name" value="FLAVIN-CONTAINING MONOOXYGENASE"/>
    <property type="match status" value="1"/>
</dbReference>
<dbReference type="SUPFAM" id="SSF55729">
    <property type="entry name" value="Acyl-CoA N-acyltransferases (Nat)"/>
    <property type="match status" value="1"/>
</dbReference>
<dbReference type="Pfam" id="PF00583">
    <property type="entry name" value="Acetyltransf_1"/>
    <property type="match status" value="1"/>
</dbReference>
<dbReference type="InterPro" id="IPR000182">
    <property type="entry name" value="GNAT_dom"/>
</dbReference>
<feature type="region of interest" description="Disordered" evidence="2">
    <location>
        <begin position="635"/>
        <end position="654"/>
    </location>
</feature>
<dbReference type="RefSeq" id="WP_231012847.1">
    <property type="nucleotide sequence ID" value="NZ_BAAAEW010000016.1"/>
</dbReference>